<gene>
    <name evidence="1" type="ORF">EVAR_17340_1</name>
</gene>
<keyword evidence="2" id="KW-1185">Reference proteome</keyword>
<reference evidence="1 2" key="1">
    <citation type="journal article" date="2019" name="Commun. Biol.">
        <title>The bagworm genome reveals a unique fibroin gene that provides high tensile strength.</title>
        <authorList>
            <person name="Kono N."/>
            <person name="Nakamura H."/>
            <person name="Ohtoshi R."/>
            <person name="Tomita M."/>
            <person name="Numata K."/>
            <person name="Arakawa K."/>
        </authorList>
    </citation>
    <scope>NUCLEOTIDE SEQUENCE [LARGE SCALE GENOMIC DNA]</scope>
</reference>
<sequence>MLMHSVTLLLRIGHPKLRSTREESVPTSIRRKRKRNRCNLRFVSDGNFPAMKTRSSGRRGSAKIRDASAISHGVNGELFFLSENAGKHDCFSLRGGEHLLKMRVPDGVNCPSTRCHEGNAYRPISFIPTSVLHQTDIKIG</sequence>
<evidence type="ECO:0000313" key="1">
    <source>
        <dbReference type="EMBL" id="GBP03610.1"/>
    </source>
</evidence>
<comment type="caution">
    <text evidence="1">The sequence shown here is derived from an EMBL/GenBank/DDBJ whole genome shotgun (WGS) entry which is preliminary data.</text>
</comment>
<protein>
    <submittedName>
        <fullName evidence="1">Uncharacterized protein</fullName>
    </submittedName>
</protein>
<proteinExistence type="predicted"/>
<dbReference type="Proteomes" id="UP000299102">
    <property type="component" value="Unassembled WGS sequence"/>
</dbReference>
<evidence type="ECO:0000313" key="2">
    <source>
        <dbReference type="Proteomes" id="UP000299102"/>
    </source>
</evidence>
<organism evidence="1 2">
    <name type="scientific">Eumeta variegata</name>
    <name type="common">Bagworm moth</name>
    <name type="synonym">Eumeta japonica</name>
    <dbReference type="NCBI Taxonomy" id="151549"/>
    <lineage>
        <taxon>Eukaryota</taxon>
        <taxon>Metazoa</taxon>
        <taxon>Ecdysozoa</taxon>
        <taxon>Arthropoda</taxon>
        <taxon>Hexapoda</taxon>
        <taxon>Insecta</taxon>
        <taxon>Pterygota</taxon>
        <taxon>Neoptera</taxon>
        <taxon>Endopterygota</taxon>
        <taxon>Lepidoptera</taxon>
        <taxon>Glossata</taxon>
        <taxon>Ditrysia</taxon>
        <taxon>Tineoidea</taxon>
        <taxon>Psychidae</taxon>
        <taxon>Oiketicinae</taxon>
        <taxon>Eumeta</taxon>
    </lineage>
</organism>
<dbReference type="AlphaFoldDB" id="A0A4C1SQY7"/>
<accession>A0A4C1SQY7</accession>
<dbReference type="EMBL" id="BGZK01003671">
    <property type="protein sequence ID" value="GBP03610.1"/>
    <property type="molecule type" value="Genomic_DNA"/>
</dbReference>
<name>A0A4C1SQY7_EUMVA</name>